<keyword evidence="7" id="KW-1185">Reference proteome</keyword>
<dbReference type="EMBL" id="BJYS01000001">
    <property type="protein sequence ID" value="GEO02684.1"/>
    <property type="molecule type" value="Genomic_DNA"/>
</dbReference>
<dbReference type="InterPro" id="IPR000014">
    <property type="entry name" value="PAS"/>
</dbReference>
<name>A0A512ASJ8_9BACT</name>
<dbReference type="SUPFAM" id="SSF46894">
    <property type="entry name" value="C-terminal effector domain of the bipartite response regulators"/>
    <property type="match status" value="1"/>
</dbReference>
<dbReference type="InterPro" id="IPR000792">
    <property type="entry name" value="Tscrpt_reg_LuxR_C"/>
</dbReference>
<protein>
    <submittedName>
        <fullName evidence="6">Helix-turn-helix transcriptional regulator</fullName>
    </submittedName>
</protein>
<dbReference type="PROSITE" id="PS50113">
    <property type="entry name" value="PAC"/>
    <property type="match status" value="1"/>
</dbReference>
<dbReference type="Gene3D" id="3.30.450.20">
    <property type="entry name" value="PAS domain"/>
    <property type="match status" value="1"/>
</dbReference>
<keyword evidence="1" id="KW-0805">Transcription regulation</keyword>
<gene>
    <name evidence="6" type="ORF">AAE02nite_03480</name>
</gene>
<evidence type="ECO:0000313" key="7">
    <source>
        <dbReference type="Proteomes" id="UP000321532"/>
    </source>
</evidence>
<dbReference type="SUPFAM" id="SSF55785">
    <property type="entry name" value="PYP-like sensor domain (PAS domain)"/>
    <property type="match status" value="1"/>
</dbReference>
<feature type="domain" description="HTH luxR-type" evidence="4">
    <location>
        <begin position="196"/>
        <end position="261"/>
    </location>
</feature>
<evidence type="ECO:0000256" key="3">
    <source>
        <dbReference type="ARBA" id="ARBA00023163"/>
    </source>
</evidence>
<sequence length="262" mass="30176">MNEHLNSGQPSLKKILERYQQSKPGTSLEEYEFLLNRNPLLEKIFIGADCAVAIFDASQTNYLYISYKLEQLLGYSANVYHQGGLCFTLSKIHPDDVMSLLGILEKEISYIADLVPAQRLEYRSSYDYRIQKSNGNYIRVLQRNLVLNLDTADNMLHVLVVLTDITHLKKDHTKILHIINKQDTGFAYLYNLTDQRIIKDTFLSKREKEILKLLGKGYSSKEVADELFISIHTVETHRRNMLEKTNIKDTSCLVHFAILAGF</sequence>
<keyword evidence="2" id="KW-0238">DNA-binding</keyword>
<dbReference type="PRINTS" id="PR00038">
    <property type="entry name" value="HTHLUXR"/>
</dbReference>
<dbReference type="Gene3D" id="1.10.10.10">
    <property type="entry name" value="Winged helix-like DNA-binding domain superfamily/Winged helix DNA-binding domain"/>
    <property type="match status" value="1"/>
</dbReference>
<dbReference type="PANTHER" id="PTHR44688:SF16">
    <property type="entry name" value="DNA-BINDING TRANSCRIPTIONAL ACTIVATOR DEVR_DOSR"/>
    <property type="match status" value="1"/>
</dbReference>
<evidence type="ECO:0000259" key="4">
    <source>
        <dbReference type="PROSITE" id="PS50043"/>
    </source>
</evidence>
<dbReference type="Proteomes" id="UP000321532">
    <property type="component" value="Unassembled WGS sequence"/>
</dbReference>
<evidence type="ECO:0000313" key="6">
    <source>
        <dbReference type="EMBL" id="GEO02684.1"/>
    </source>
</evidence>
<dbReference type="PROSITE" id="PS50043">
    <property type="entry name" value="HTH_LUXR_2"/>
    <property type="match status" value="1"/>
</dbReference>
<dbReference type="InterPro" id="IPR036388">
    <property type="entry name" value="WH-like_DNA-bd_sf"/>
</dbReference>
<dbReference type="GO" id="GO:0003677">
    <property type="term" value="F:DNA binding"/>
    <property type="evidence" value="ECO:0007669"/>
    <property type="project" value="UniProtKB-KW"/>
</dbReference>
<dbReference type="InterPro" id="IPR016032">
    <property type="entry name" value="Sig_transdc_resp-reg_C-effctor"/>
</dbReference>
<dbReference type="Pfam" id="PF00196">
    <property type="entry name" value="GerE"/>
    <property type="match status" value="1"/>
</dbReference>
<dbReference type="RefSeq" id="WP_146894708.1">
    <property type="nucleotide sequence ID" value="NZ_BJYS01000001.1"/>
</dbReference>
<feature type="domain" description="PAC" evidence="5">
    <location>
        <begin position="124"/>
        <end position="177"/>
    </location>
</feature>
<dbReference type="PANTHER" id="PTHR44688">
    <property type="entry name" value="DNA-BINDING TRANSCRIPTIONAL ACTIVATOR DEVR_DOSR"/>
    <property type="match status" value="1"/>
</dbReference>
<dbReference type="CDD" id="cd00130">
    <property type="entry name" value="PAS"/>
    <property type="match status" value="1"/>
</dbReference>
<dbReference type="SMART" id="SM00421">
    <property type="entry name" value="HTH_LUXR"/>
    <property type="match status" value="1"/>
</dbReference>
<evidence type="ECO:0000256" key="2">
    <source>
        <dbReference type="ARBA" id="ARBA00023125"/>
    </source>
</evidence>
<comment type="caution">
    <text evidence="6">The sequence shown here is derived from an EMBL/GenBank/DDBJ whole genome shotgun (WGS) entry which is preliminary data.</text>
</comment>
<dbReference type="OrthoDB" id="1727128at2"/>
<dbReference type="AlphaFoldDB" id="A0A512ASJ8"/>
<organism evidence="6 7">
    <name type="scientific">Adhaeribacter aerolatus</name>
    <dbReference type="NCBI Taxonomy" id="670289"/>
    <lineage>
        <taxon>Bacteria</taxon>
        <taxon>Pseudomonadati</taxon>
        <taxon>Bacteroidota</taxon>
        <taxon>Cytophagia</taxon>
        <taxon>Cytophagales</taxon>
        <taxon>Hymenobacteraceae</taxon>
        <taxon>Adhaeribacter</taxon>
    </lineage>
</organism>
<evidence type="ECO:0000256" key="1">
    <source>
        <dbReference type="ARBA" id="ARBA00023015"/>
    </source>
</evidence>
<dbReference type="PROSITE" id="PS00622">
    <property type="entry name" value="HTH_LUXR_1"/>
    <property type="match status" value="1"/>
</dbReference>
<reference evidence="6 7" key="1">
    <citation type="submission" date="2019-07" db="EMBL/GenBank/DDBJ databases">
        <title>Whole genome shotgun sequence of Adhaeribacter aerolatus NBRC 106133.</title>
        <authorList>
            <person name="Hosoyama A."/>
            <person name="Uohara A."/>
            <person name="Ohji S."/>
            <person name="Ichikawa N."/>
        </authorList>
    </citation>
    <scope>NUCLEOTIDE SEQUENCE [LARGE SCALE GENOMIC DNA]</scope>
    <source>
        <strain evidence="6 7">NBRC 106133</strain>
    </source>
</reference>
<keyword evidence="3" id="KW-0804">Transcription</keyword>
<dbReference type="InterPro" id="IPR000700">
    <property type="entry name" value="PAS-assoc_C"/>
</dbReference>
<evidence type="ECO:0000259" key="5">
    <source>
        <dbReference type="PROSITE" id="PS50113"/>
    </source>
</evidence>
<proteinExistence type="predicted"/>
<dbReference type="InterPro" id="IPR035965">
    <property type="entry name" value="PAS-like_dom_sf"/>
</dbReference>
<dbReference type="GO" id="GO:0006355">
    <property type="term" value="P:regulation of DNA-templated transcription"/>
    <property type="evidence" value="ECO:0007669"/>
    <property type="project" value="InterPro"/>
</dbReference>
<accession>A0A512ASJ8</accession>
<dbReference type="CDD" id="cd06170">
    <property type="entry name" value="LuxR_C_like"/>
    <property type="match status" value="1"/>
</dbReference>